<dbReference type="VEuPathDB" id="AmoebaDB:NfTy_094010"/>
<name>A0A6A5BGK2_NAEFO</name>
<protein>
    <recommendedName>
        <fullName evidence="3">2'-5' RNA ligase family protein</fullName>
    </recommendedName>
</protein>
<gene>
    <name evidence="1" type="ORF">FDP41_008342</name>
</gene>
<dbReference type="OMA" id="VGEICMI"/>
<dbReference type="RefSeq" id="XP_044557848.1">
    <property type="nucleotide sequence ID" value="XM_044712185.1"/>
</dbReference>
<dbReference type="Proteomes" id="UP000444721">
    <property type="component" value="Unassembled WGS sequence"/>
</dbReference>
<evidence type="ECO:0000313" key="1">
    <source>
        <dbReference type="EMBL" id="KAF0973135.1"/>
    </source>
</evidence>
<comment type="caution">
    <text evidence="1">The sequence shown here is derived from an EMBL/GenBank/DDBJ whole genome shotgun (WGS) entry which is preliminary data.</text>
</comment>
<dbReference type="VEuPathDB" id="AmoebaDB:FDP41_008342"/>
<dbReference type="Pfam" id="PF13563">
    <property type="entry name" value="2_5_RNA_ligase2"/>
    <property type="match status" value="1"/>
</dbReference>
<dbReference type="AlphaFoldDB" id="A0A6A5BGK2"/>
<accession>A0A6A5BGK2</accession>
<reference evidence="1 2" key="1">
    <citation type="journal article" date="2019" name="Sci. Rep.">
        <title>Nanopore sequencing improves the draft genome of the human pathogenic amoeba Naegleria fowleri.</title>
        <authorList>
            <person name="Liechti N."/>
            <person name="Schurch N."/>
            <person name="Bruggmann R."/>
            <person name="Wittwer M."/>
        </authorList>
    </citation>
    <scope>NUCLEOTIDE SEQUENCE [LARGE SCALE GENOMIC DNA]</scope>
    <source>
        <strain evidence="1 2">ATCC 30894</strain>
    </source>
</reference>
<dbReference type="Gene3D" id="3.90.1140.10">
    <property type="entry name" value="Cyclic phosphodiesterase"/>
    <property type="match status" value="1"/>
</dbReference>
<evidence type="ECO:0008006" key="3">
    <source>
        <dbReference type="Google" id="ProtNLM"/>
    </source>
</evidence>
<keyword evidence="2" id="KW-1185">Reference proteome</keyword>
<dbReference type="OrthoDB" id="10263155at2759"/>
<dbReference type="EMBL" id="VFQX01000061">
    <property type="protein sequence ID" value="KAF0973135.1"/>
    <property type="molecule type" value="Genomic_DNA"/>
</dbReference>
<dbReference type="PANTHER" id="PTHR37474">
    <property type="entry name" value="RNA LIGASE/CYCLIC NUCLEOTIDE PHOSPHODIESTERASE"/>
    <property type="match status" value="1"/>
</dbReference>
<dbReference type="InterPro" id="IPR009097">
    <property type="entry name" value="Cyclic_Pdiesterase"/>
</dbReference>
<dbReference type="VEuPathDB" id="AmoebaDB:NF0034280"/>
<sequence length="220" mass="25496">MLQKQTTKAKKVLTLEKIRPTYQYEIPDRSIFSTVSDLQTNTRFARHTALCYIPPTSIWEPIQEIRQVMDKGFTRWPPHINLLFPFIPEGCFDAAATLLKKELANFEPFECTFHDINCFRKGSSVLWLDQDEHAVKQVVELQKRVAALFPYCDEKKNEKGEFIPHLTIGYTSQNIVDKTMSELKQQWKSVTVPVGEICMIFRPDVDTSFTTIHKIPLGKE</sequence>
<dbReference type="GeneID" id="68115560"/>
<dbReference type="PANTHER" id="PTHR37474:SF1">
    <property type="entry name" value="2'-5' RNA LIGASE FAMILY PROTEIN"/>
    <property type="match status" value="1"/>
</dbReference>
<dbReference type="SUPFAM" id="SSF55144">
    <property type="entry name" value="LigT-like"/>
    <property type="match status" value="1"/>
</dbReference>
<organism evidence="1 2">
    <name type="scientific">Naegleria fowleri</name>
    <name type="common">Brain eating amoeba</name>
    <dbReference type="NCBI Taxonomy" id="5763"/>
    <lineage>
        <taxon>Eukaryota</taxon>
        <taxon>Discoba</taxon>
        <taxon>Heterolobosea</taxon>
        <taxon>Tetramitia</taxon>
        <taxon>Eutetramitia</taxon>
        <taxon>Vahlkampfiidae</taxon>
        <taxon>Naegleria</taxon>
    </lineage>
</organism>
<evidence type="ECO:0000313" key="2">
    <source>
        <dbReference type="Proteomes" id="UP000444721"/>
    </source>
</evidence>
<proteinExistence type="predicted"/>